<keyword evidence="8" id="KW-0862">Zinc</keyword>
<protein>
    <recommendedName>
        <fullName evidence="12">Alkaline ceramidase</fullName>
    </recommendedName>
</protein>
<dbReference type="OrthoDB" id="187171at2759"/>
<evidence type="ECO:0000256" key="5">
    <source>
        <dbReference type="ARBA" id="ARBA00022989"/>
    </source>
</evidence>
<dbReference type="Pfam" id="PF05875">
    <property type="entry name" value="Ceramidase"/>
    <property type="match status" value="1"/>
</dbReference>
<organism evidence="10 11">
    <name type="scientific">Penicillium steckii</name>
    <dbReference type="NCBI Taxonomy" id="303698"/>
    <lineage>
        <taxon>Eukaryota</taxon>
        <taxon>Fungi</taxon>
        <taxon>Dikarya</taxon>
        <taxon>Ascomycota</taxon>
        <taxon>Pezizomycotina</taxon>
        <taxon>Eurotiomycetes</taxon>
        <taxon>Eurotiomycetidae</taxon>
        <taxon>Eurotiales</taxon>
        <taxon>Aspergillaceae</taxon>
        <taxon>Penicillium</taxon>
    </lineage>
</organism>
<feature type="transmembrane region" description="Helical" evidence="9">
    <location>
        <begin position="149"/>
        <end position="167"/>
    </location>
</feature>
<comment type="caution">
    <text evidence="10">The sequence shown here is derived from an EMBL/GenBank/DDBJ whole genome shotgun (WGS) entry which is preliminary data.</text>
</comment>
<feature type="transmembrane region" description="Helical" evidence="9">
    <location>
        <begin position="32"/>
        <end position="55"/>
    </location>
</feature>
<keyword evidence="6 9" id="KW-0472">Membrane</keyword>
<dbReference type="GO" id="GO:0046872">
    <property type="term" value="F:metal ion binding"/>
    <property type="evidence" value="ECO:0007669"/>
    <property type="project" value="UniProtKB-KW"/>
</dbReference>
<reference evidence="11" key="1">
    <citation type="journal article" date="2017" name="Nat. Microbiol.">
        <title>Global analysis of biosynthetic gene clusters reveals vast potential of secondary metabolite production in Penicillium species.</title>
        <authorList>
            <person name="Nielsen J.C."/>
            <person name="Grijseels S."/>
            <person name="Prigent S."/>
            <person name="Ji B."/>
            <person name="Dainat J."/>
            <person name="Nielsen K.F."/>
            <person name="Frisvad J.C."/>
            <person name="Workman M."/>
            <person name="Nielsen J."/>
        </authorList>
    </citation>
    <scope>NUCLEOTIDE SEQUENCE [LARGE SCALE GENOMIC DNA]</scope>
    <source>
        <strain evidence="11">IBT 24891</strain>
    </source>
</reference>
<dbReference type="PANTHER" id="PTHR46187">
    <property type="entry name" value="ALKALINE CERAMIDASE 3"/>
    <property type="match status" value="1"/>
</dbReference>
<evidence type="ECO:0000256" key="9">
    <source>
        <dbReference type="SAM" id="Phobius"/>
    </source>
</evidence>
<dbReference type="PANTHER" id="PTHR46187:SF3">
    <property type="entry name" value="ALKALINE CERAMIDASE 3"/>
    <property type="match status" value="1"/>
</dbReference>
<keyword evidence="11" id="KW-1185">Reference proteome</keyword>
<comment type="cofactor">
    <cofactor evidence="8">
        <name>Zn(2+)</name>
        <dbReference type="ChEBI" id="CHEBI:29105"/>
    </cofactor>
</comment>
<dbReference type="InterPro" id="IPR008901">
    <property type="entry name" value="ACER"/>
</dbReference>
<dbReference type="GO" id="GO:0046513">
    <property type="term" value="P:ceramide biosynthetic process"/>
    <property type="evidence" value="ECO:0007669"/>
    <property type="project" value="TreeGrafter"/>
</dbReference>
<keyword evidence="5 9" id="KW-1133">Transmembrane helix</keyword>
<evidence type="ECO:0000256" key="2">
    <source>
        <dbReference type="ARBA" id="ARBA00009780"/>
    </source>
</evidence>
<evidence type="ECO:0000256" key="3">
    <source>
        <dbReference type="ARBA" id="ARBA00022692"/>
    </source>
</evidence>
<dbReference type="Proteomes" id="UP000191285">
    <property type="component" value="Unassembled WGS sequence"/>
</dbReference>
<comment type="similarity">
    <text evidence="2">Belongs to the alkaline ceramidase family.</text>
</comment>
<sequence>MRWSLPHIPYPPAKPGFWNPVTSTLNWCEEDYYVTVYSAEIVNALTNLLFMWLGIRGLLSCRRNQHDQIFSVALWGYLVVGTGSFLFHSTLKYPMQLVDELSMIYTTCLIAYASFSYRRSTGLRIVLAVSLTSLAIFITLYYHYLQDPVFHQTAYAILTTVVVLRSMHTMETTLRPRWRHSREEDRLERQKKGLSVPSKERQHYENVRDLKTLKTMWLMVAYGLSMFLGGFFIWTLDNEFCPQIRRWRHVVGLPWGIFLEGHGWWHIMTGIGAYMYIVWGIWLRHCLNNKQDEYHLRWARVWHIPEVIRTTPISENGVARAKKST</sequence>
<accession>A0A1V6TFP4</accession>
<comment type="subcellular location">
    <subcellularLocation>
        <location evidence="1">Membrane</location>
        <topology evidence="1">Multi-pass membrane protein</topology>
    </subcellularLocation>
</comment>
<keyword evidence="7" id="KW-0479">Metal-binding</keyword>
<gene>
    <name evidence="10" type="ORF">PENSTE_c007G06063</name>
</gene>
<feature type="binding site" evidence="8">
    <location>
        <position position="266"/>
    </location>
    <ligand>
        <name>Zn(2+)</name>
        <dbReference type="ChEBI" id="CHEBI:29105"/>
        <note>catalytic</note>
    </ligand>
</feature>
<dbReference type="AlphaFoldDB" id="A0A1V6TFP4"/>
<dbReference type="EMBL" id="MLKD01000007">
    <property type="protein sequence ID" value="OQE24393.1"/>
    <property type="molecule type" value="Genomic_DNA"/>
</dbReference>
<feature type="binding site" evidence="8">
    <location>
        <position position="262"/>
    </location>
    <ligand>
        <name>Zn(2+)</name>
        <dbReference type="ChEBI" id="CHEBI:29105"/>
        <note>catalytic</note>
    </ligand>
</feature>
<feature type="transmembrane region" description="Helical" evidence="9">
    <location>
        <begin position="67"/>
        <end position="87"/>
    </location>
</feature>
<dbReference type="GO" id="GO:0016811">
    <property type="term" value="F:hydrolase activity, acting on carbon-nitrogen (but not peptide) bonds, in linear amides"/>
    <property type="evidence" value="ECO:0007669"/>
    <property type="project" value="InterPro"/>
</dbReference>
<evidence type="ECO:0000256" key="6">
    <source>
        <dbReference type="ARBA" id="ARBA00023136"/>
    </source>
</evidence>
<dbReference type="STRING" id="303698.A0A1V6TFP4"/>
<feature type="transmembrane region" description="Helical" evidence="9">
    <location>
        <begin position="93"/>
        <end position="113"/>
    </location>
</feature>
<dbReference type="GO" id="GO:0005789">
    <property type="term" value="C:endoplasmic reticulum membrane"/>
    <property type="evidence" value="ECO:0007669"/>
    <property type="project" value="TreeGrafter"/>
</dbReference>
<keyword evidence="7" id="KW-0106">Calcium</keyword>
<feature type="transmembrane region" description="Helical" evidence="9">
    <location>
        <begin position="216"/>
        <end position="236"/>
    </location>
</feature>
<evidence type="ECO:0008006" key="12">
    <source>
        <dbReference type="Google" id="ProtNLM"/>
    </source>
</evidence>
<keyword evidence="4" id="KW-0378">Hydrolase</keyword>
<feature type="binding site" evidence="7">
    <location>
        <position position="27"/>
    </location>
    <ligand>
        <name>Ca(2+)</name>
        <dbReference type="ChEBI" id="CHEBI:29108"/>
    </ligand>
</feature>
<dbReference type="GO" id="GO:0046514">
    <property type="term" value="P:ceramide catabolic process"/>
    <property type="evidence" value="ECO:0007669"/>
    <property type="project" value="TreeGrafter"/>
</dbReference>
<feature type="transmembrane region" description="Helical" evidence="9">
    <location>
        <begin position="263"/>
        <end position="283"/>
    </location>
</feature>
<evidence type="ECO:0000256" key="1">
    <source>
        <dbReference type="ARBA" id="ARBA00004141"/>
    </source>
</evidence>
<evidence type="ECO:0000313" key="11">
    <source>
        <dbReference type="Proteomes" id="UP000191285"/>
    </source>
</evidence>
<evidence type="ECO:0000256" key="7">
    <source>
        <dbReference type="PIRSR" id="PIRSR608901-1"/>
    </source>
</evidence>
<feature type="transmembrane region" description="Helical" evidence="9">
    <location>
        <begin position="125"/>
        <end position="143"/>
    </location>
</feature>
<evidence type="ECO:0000313" key="10">
    <source>
        <dbReference type="EMBL" id="OQE24393.1"/>
    </source>
</evidence>
<evidence type="ECO:0000256" key="8">
    <source>
        <dbReference type="PIRSR" id="PIRSR608901-2"/>
    </source>
</evidence>
<feature type="binding site" evidence="8">
    <location>
        <position position="88"/>
    </location>
    <ligand>
        <name>Zn(2+)</name>
        <dbReference type="ChEBI" id="CHEBI:29105"/>
        <note>catalytic</note>
    </ligand>
</feature>
<proteinExistence type="inferred from homology"/>
<name>A0A1V6TFP4_9EURO</name>
<keyword evidence="3 9" id="KW-0812">Transmembrane</keyword>
<evidence type="ECO:0000256" key="4">
    <source>
        <dbReference type="ARBA" id="ARBA00022801"/>
    </source>
</evidence>
<feature type="binding site" evidence="7">
    <location>
        <position position="40"/>
    </location>
    <ligand>
        <name>Ca(2+)</name>
        <dbReference type="ChEBI" id="CHEBI:29108"/>
    </ligand>
</feature>
<feature type="binding site" evidence="7">
    <location>
        <position position="29"/>
    </location>
    <ligand>
        <name>Ca(2+)</name>
        <dbReference type="ChEBI" id="CHEBI:29108"/>
    </ligand>
</feature>